<dbReference type="InterPro" id="IPR017867">
    <property type="entry name" value="Tyr_phospatase_low_mol_wt"/>
</dbReference>
<dbReference type="SUPFAM" id="SSF52788">
    <property type="entry name" value="Phosphotyrosine protein phosphatases I"/>
    <property type="match status" value="1"/>
</dbReference>
<dbReference type="EMBL" id="JAVDYI010000001">
    <property type="protein sequence ID" value="MDR7359924.1"/>
    <property type="molecule type" value="Genomic_DNA"/>
</dbReference>
<evidence type="ECO:0000313" key="6">
    <source>
        <dbReference type="Proteomes" id="UP001183817"/>
    </source>
</evidence>
<dbReference type="Pfam" id="PF01451">
    <property type="entry name" value="LMWPc"/>
    <property type="match status" value="1"/>
</dbReference>
<evidence type="ECO:0000256" key="1">
    <source>
        <dbReference type="ARBA" id="ARBA00011063"/>
    </source>
</evidence>
<proteinExistence type="inferred from homology"/>
<sequence>MINILTVCTGNICRSPYAELFLQNELNRVSPESFTIRSAGSHALVGHQMDERSSMKLHDVGVGSDGFVARQLNESTIRGNDLILALTDEHRKSIVAMSPRLLKRTYTVREFAAVLAELSALPDGTLPRGNDTTIVETRWAALLKAAQLARHAARIKFEGDLDVIDPYRQSDPVYDQMVDELLPALRSIVHFESRHATEK</sequence>
<dbReference type="InterPro" id="IPR023485">
    <property type="entry name" value="Ptyr_pPase"/>
</dbReference>
<dbReference type="PRINTS" id="PR00719">
    <property type="entry name" value="LMWPTPASE"/>
</dbReference>
<dbReference type="Gene3D" id="3.40.50.2300">
    <property type="match status" value="1"/>
</dbReference>
<dbReference type="EC" id="3.1.3.48" evidence="5"/>
<reference evidence="5 6" key="1">
    <citation type="submission" date="2023-07" db="EMBL/GenBank/DDBJ databases">
        <title>Sequencing the genomes of 1000 actinobacteria strains.</title>
        <authorList>
            <person name="Klenk H.-P."/>
        </authorList>
    </citation>
    <scope>NUCLEOTIDE SEQUENCE [LARGE SCALE GENOMIC DNA]</scope>
    <source>
        <strain evidence="5 6">DSM 20167</strain>
    </source>
</reference>
<dbReference type="InterPro" id="IPR036196">
    <property type="entry name" value="Ptyr_pPase_sf"/>
</dbReference>
<evidence type="ECO:0000259" key="4">
    <source>
        <dbReference type="SMART" id="SM00226"/>
    </source>
</evidence>
<dbReference type="Proteomes" id="UP001183817">
    <property type="component" value="Unassembled WGS sequence"/>
</dbReference>
<comment type="caution">
    <text evidence="5">The sequence shown here is derived from an EMBL/GenBank/DDBJ whole genome shotgun (WGS) entry which is preliminary data.</text>
</comment>
<keyword evidence="2 5" id="KW-0378">Hydrolase</keyword>
<protein>
    <submittedName>
        <fullName evidence="5">Protein-tyrosine phosphatase</fullName>
        <ecNumber evidence="5">3.1.3.48</ecNumber>
    </submittedName>
</protein>
<dbReference type="InterPro" id="IPR050438">
    <property type="entry name" value="LMW_PTPase"/>
</dbReference>
<name>A0ABU2BPL1_9MICC</name>
<evidence type="ECO:0000256" key="2">
    <source>
        <dbReference type="ARBA" id="ARBA00022801"/>
    </source>
</evidence>
<keyword evidence="6" id="KW-1185">Reference proteome</keyword>
<organism evidence="5 6">
    <name type="scientific">Paeniglutamicibacter sulfureus</name>
    <dbReference type="NCBI Taxonomy" id="43666"/>
    <lineage>
        <taxon>Bacteria</taxon>
        <taxon>Bacillati</taxon>
        <taxon>Actinomycetota</taxon>
        <taxon>Actinomycetes</taxon>
        <taxon>Micrococcales</taxon>
        <taxon>Micrococcaceae</taxon>
        <taxon>Paeniglutamicibacter</taxon>
    </lineage>
</organism>
<dbReference type="GO" id="GO:0004725">
    <property type="term" value="F:protein tyrosine phosphatase activity"/>
    <property type="evidence" value="ECO:0007669"/>
    <property type="project" value="UniProtKB-EC"/>
</dbReference>
<accession>A0ABU2BPL1</accession>
<dbReference type="PANTHER" id="PTHR11717:SF31">
    <property type="entry name" value="LOW MOLECULAR WEIGHT PROTEIN-TYROSINE-PHOSPHATASE ETP-RELATED"/>
    <property type="match status" value="1"/>
</dbReference>
<comment type="similarity">
    <text evidence="1">Belongs to the low molecular weight phosphotyrosine protein phosphatase family.</text>
</comment>
<keyword evidence="3" id="KW-0904">Protein phosphatase</keyword>
<dbReference type="PANTHER" id="PTHR11717">
    <property type="entry name" value="LOW MOLECULAR WEIGHT PROTEIN TYROSINE PHOSPHATASE"/>
    <property type="match status" value="1"/>
</dbReference>
<evidence type="ECO:0000256" key="3">
    <source>
        <dbReference type="ARBA" id="ARBA00022912"/>
    </source>
</evidence>
<gene>
    <name evidence="5" type="ORF">J2S64_003615</name>
</gene>
<dbReference type="RefSeq" id="WP_310292560.1">
    <property type="nucleotide sequence ID" value="NZ_BAAAWO010000001.1"/>
</dbReference>
<evidence type="ECO:0000313" key="5">
    <source>
        <dbReference type="EMBL" id="MDR7359924.1"/>
    </source>
</evidence>
<feature type="domain" description="Phosphotyrosine protein phosphatase I" evidence="4">
    <location>
        <begin position="2"/>
        <end position="128"/>
    </location>
</feature>
<dbReference type="SMART" id="SM00226">
    <property type="entry name" value="LMWPc"/>
    <property type="match status" value="1"/>
</dbReference>